<name>A0A218XG11_PUNGR</name>
<sequence>MRKEPKMTGSGMKASFGTWHVLAGPSTRARAKRIQESKQRLVLPILRGEVDLLDKMHAEQEAKTVNILQVYLEDDPSSND</sequence>
<evidence type="ECO:0000313" key="2">
    <source>
        <dbReference type="Proteomes" id="UP000197138"/>
    </source>
</evidence>
<evidence type="ECO:0000313" key="1">
    <source>
        <dbReference type="EMBL" id="OWM83619.1"/>
    </source>
</evidence>
<comment type="caution">
    <text evidence="1">The sequence shown here is derived from an EMBL/GenBank/DDBJ whole genome shotgun (WGS) entry which is preliminary data.</text>
</comment>
<accession>A0A218XG11</accession>
<gene>
    <name evidence="1" type="ORF">CDL15_Pgr004048</name>
</gene>
<proteinExistence type="predicted"/>
<reference evidence="2" key="1">
    <citation type="journal article" date="2017" name="Plant J.">
        <title>The pomegranate (Punica granatum L.) genome and the genomics of punicalagin biosynthesis.</title>
        <authorList>
            <person name="Qin G."/>
            <person name="Xu C."/>
            <person name="Ming R."/>
            <person name="Tang H."/>
            <person name="Guyot R."/>
            <person name="Kramer E.M."/>
            <person name="Hu Y."/>
            <person name="Yi X."/>
            <person name="Qi Y."/>
            <person name="Xu X."/>
            <person name="Gao Z."/>
            <person name="Pan H."/>
            <person name="Jian J."/>
            <person name="Tian Y."/>
            <person name="Yue Z."/>
            <person name="Xu Y."/>
        </authorList>
    </citation>
    <scope>NUCLEOTIDE SEQUENCE [LARGE SCALE GENOMIC DNA]</scope>
    <source>
        <strain evidence="2">cv. Dabenzi</strain>
    </source>
</reference>
<dbReference type="AlphaFoldDB" id="A0A218XG11"/>
<dbReference type="EMBL" id="MTKT01001810">
    <property type="protein sequence ID" value="OWM83619.1"/>
    <property type="molecule type" value="Genomic_DNA"/>
</dbReference>
<protein>
    <submittedName>
        <fullName evidence="1">Uncharacterized protein</fullName>
    </submittedName>
</protein>
<dbReference type="Proteomes" id="UP000197138">
    <property type="component" value="Unassembled WGS sequence"/>
</dbReference>
<organism evidence="1 2">
    <name type="scientific">Punica granatum</name>
    <name type="common">Pomegranate</name>
    <dbReference type="NCBI Taxonomy" id="22663"/>
    <lineage>
        <taxon>Eukaryota</taxon>
        <taxon>Viridiplantae</taxon>
        <taxon>Streptophyta</taxon>
        <taxon>Embryophyta</taxon>
        <taxon>Tracheophyta</taxon>
        <taxon>Spermatophyta</taxon>
        <taxon>Magnoliopsida</taxon>
        <taxon>eudicotyledons</taxon>
        <taxon>Gunneridae</taxon>
        <taxon>Pentapetalae</taxon>
        <taxon>rosids</taxon>
        <taxon>malvids</taxon>
        <taxon>Myrtales</taxon>
        <taxon>Lythraceae</taxon>
        <taxon>Punica</taxon>
    </lineage>
</organism>